<dbReference type="InterPro" id="IPR015421">
    <property type="entry name" value="PyrdxlP-dep_Trfase_major"/>
</dbReference>
<dbReference type="Gene3D" id="3.90.1150.10">
    <property type="entry name" value="Aspartate Aminotransferase, domain 1"/>
    <property type="match status" value="1"/>
</dbReference>
<protein>
    <submittedName>
        <fullName evidence="1">Uncharacterized protein</fullName>
    </submittedName>
</protein>
<gene>
    <name evidence="1" type="ORF">PLICRDRAFT_374244</name>
</gene>
<dbReference type="OrthoDB" id="7042322at2759"/>
<reference evidence="1 2" key="1">
    <citation type="submission" date="2014-06" db="EMBL/GenBank/DDBJ databases">
        <title>Evolutionary Origins and Diversification of the Mycorrhizal Mutualists.</title>
        <authorList>
            <consortium name="DOE Joint Genome Institute"/>
            <consortium name="Mycorrhizal Genomics Consortium"/>
            <person name="Kohler A."/>
            <person name="Kuo A."/>
            <person name="Nagy L.G."/>
            <person name="Floudas D."/>
            <person name="Copeland A."/>
            <person name="Barry K.W."/>
            <person name="Cichocki N."/>
            <person name="Veneault-Fourrey C."/>
            <person name="LaButti K."/>
            <person name="Lindquist E.A."/>
            <person name="Lipzen A."/>
            <person name="Lundell T."/>
            <person name="Morin E."/>
            <person name="Murat C."/>
            <person name="Riley R."/>
            <person name="Ohm R."/>
            <person name="Sun H."/>
            <person name="Tunlid A."/>
            <person name="Henrissat B."/>
            <person name="Grigoriev I.V."/>
            <person name="Hibbett D.S."/>
            <person name="Martin F."/>
        </authorList>
    </citation>
    <scope>NUCLEOTIDE SEQUENCE [LARGE SCALE GENOMIC DNA]</scope>
    <source>
        <strain evidence="1 2">FD-325 SS-3</strain>
    </source>
</reference>
<keyword evidence="2" id="KW-1185">Reference proteome</keyword>
<dbReference type="SUPFAM" id="SSF53383">
    <property type="entry name" value="PLP-dependent transferases"/>
    <property type="match status" value="1"/>
</dbReference>
<evidence type="ECO:0000313" key="2">
    <source>
        <dbReference type="Proteomes" id="UP000053263"/>
    </source>
</evidence>
<evidence type="ECO:0000313" key="1">
    <source>
        <dbReference type="EMBL" id="KII84197.1"/>
    </source>
</evidence>
<accession>A0A0C9SR03</accession>
<organism evidence="1 2">
    <name type="scientific">Plicaturopsis crispa FD-325 SS-3</name>
    <dbReference type="NCBI Taxonomy" id="944288"/>
    <lineage>
        <taxon>Eukaryota</taxon>
        <taxon>Fungi</taxon>
        <taxon>Dikarya</taxon>
        <taxon>Basidiomycota</taxon>
        <taxon>Agaricomycotina</taxon>
        <taxon>Agaricomycetes</taxon>
        <taxon>Agaricomycetidae</taxon>
        <taxon>Amylocorticiales</taxon>
        <taxon>Amylocorticiaceae</taxon>
        <taxon>Plicatura</taxon>
        <taxon>Plicaturopsis crispa</taxon>
    </lineage>
</organism>
<name>A0A0C9SR03_PLICR</name>
<dbReference type="EMBL" id="KN832572">
    <property type="protein sequence ID" value="KII84197.1"/>
    <property type="molecule type" value="Genomic_DNA"/>
</dbReference>
<dbReference type="AlphaFoldDB" id="A0A0C9SR03"/>
<dbReference type="InterPro" id="IPR015424">
    <property type="entry name" value="PyrdxlP-dep_Trfase"/>
</dbReference>
<dbReference type="InterPro" id="IPR015422">
    <property type="entry name" value="PyrdxlP-dep_Trfase_small"/>
</dbReference>
<proteinExistence type="predicted"/>
<dbReference type="HOGENOM" id="CLU_147539_0_0_1"/>
<sequence>MSAVIGTPSLSRRAQSRVLHELAPARYNIPGKRYDKHLNPNGIINMATAENSLMSTELLEYMHSHLLLTPDHLKYRVAITNGVVDSTEKALPLYINEYAHPVISVTPEHCVPGPGIGALFAQVIWALCNDGDGVLIATVRFPIDGIST</sequence>
<dbReference type="Proteomes" id="UP000053263">
    <property type="component" value="Unassembled WGS sequence"/>
</dbReference>
<dbReference type="Gene3D" id="3.40.640.10">
    <property type="entry name" value="Type I PLP-dependent aspartate aminotransferase-like (Major domain)"/>
    <property type="match status" value="1"/>
</dbReference>